<evidence type="ECO:0000313" key="4">
    <source>
        <dbReference type="EMBL" id="KAJ1528857.1"/>
    </source>
</evidence>
<keyword evidence="2" id="KW-1133">Transmembrane helix</keyword>
<dbReference type="SUPFAM" id="SSF48726">
    <property type="entry name" value="Immunoglobulin"/>
    <property type="match status" value="2"/>
</dbReference>
<feature type="transmembrane region" description="Helical" evidence="2">
    <location>
        <begin position="243"/>
        <end position="266"/>
    </location>
</feature>
<evidence type="ECO:0000256" key="2">
    <source>
        <dbReference type="SAM" id="Phobius"/>
    </source>
</evidence>
<dbReference type="InterPro" id="IPR007110">
    <property type="entry name" value="Ig-like_dom"/>
</dbReference>
<protein>
    <recommendedName>
        <fullName evidence="3">Ig-like domain-containing protein</fullName>
    </recommendedName>
</protein>
<evidence type="ECO:0000259" key="3">
    <source>
        <dbReference type="PROSITE" id="PS50835"/>
    </source>
</evidence>
<dbReference type="PROSITE" id="PS50835">
    <property type="entry name" value="IG_LIKE"/>
    <property type="match status" value="1"/>
</dbReference>
<dbReference type="PANTHER" id="PTHR23278">
    <property type="entry name" value="SIDESTEP PROTEIN"/>
    <property type="match status" value="1"/>
</dbReference>
<name>A0AAV7XRD6_9NEOP</name>
<keyword evidence="1" id="KW-1015">Disulfide bond</keyword>
<keyword evidence="2" id="KW-0472">Membrane</keyword>
<gene>
    <name evidence="4" type="ORF">ONE63_007229</name>
</gene>
<reference evidence="4" key="1">
    <citation type="submission" date="2022-12" db="EMBL/GenBank/DDBJ databases">
        <title>Chromosome-level genome assembly of the bean flower thrips Megalurothrips usitatus.</title>
        <authorList>
            <person name="Ma L."/>
            <person name="Liu Q."/>
            <person name="Li H."/>
            <person name="Cai W."/>
        </authorList>
    </citation>
    <scope>NUCLEOTIDE SEQUENCE</scope>
    <source>
        <strain evidence="4">Cailab_2022a</strain>
    </source>
</reference>
<comment type="caution">
    <text evidence="4">The sequence shown here is derived from an EMBL/GenBank/DDBJ whole genome shotgun (WGS) entry which is preliminary data.</text>
</comment>
<proteinExistence type="predicted"/>
<keyword evidence="5" id="KW-1185">Reference proteome</keyword>
<dbReference type="PANTHER" id="PTHR23278:SF19">
    <property type="entry name" value="OBSCURIN"/>
    <property type="match status" value="1"/>
</dbReference>
<accession>A0AAV7XRD6</accession>
<dbReference type="InterPro" id="IPR013162">
    <property type="entry name" value="CD80_C2-set"/>
</dbReference>
<feature type="domain" description="Ig-like" evidence="3">
    <location>
        <begin position="72"/>
        <end position="109"/>
    </location>
</feature>
<dbReference type="Pfam" id="PF08205">
    <property type="entry name" value="C2-set_2"/>
    <property type="match status" value="1"/>
</dbReference>
<evidence type="ECO:0000313" key="5">
    <source>
        <dbReference type="Proteomes" id="UP001075354"/>
    </source>
</evidence>
<sequence>MPDITWWRGSQKLTKTRIVTSSDNQTVTSYLTFIPSRDDADKTLFCRAETPGLPHEKNAKEGSIKLNVTYIPYVSVYLPAPVVDEGAGASLYCNVVASPPPTKIEWRHNVSIRYRAAWLVAVASLQSIRSLVKFTRNEKLEGRFWDLVLNFAIIFLLKILYTWLDASHPEHSPLGGGRPVCLAWPRRPGCPNRPRGGGAGKCVVFKVSLRPSAGCSFCESRSSAEFGPRAPRTPTAQRPLTLLLSYCFLLLLFFCVGMTGSAAAPCSGSEANAAAALFSYYFIIIIVLVIFLLLFCFVFWAPLTLLLPVHLRAGGQSSRVV</sequence>
<feature type="transmembrane region" description="Helical" evidence="2">
    <location>
        <begin position="144"/>
        <end position="164"/>
    </location>
</feature>
<dbReference type="Gene3D" id="2.60.40.10">
    <property type="entry name" value="Immunoglobulins"/>
    <property type="match status" value="1"/>
</dbReference>
<dbReference type="InterPro" id="IPR036179">
    <property type="entry name" value="Ig-like_dom_sf"/>
</dbReference>
<feature type="transmembrane region" description="Helical" evidence="2">
    <location>
        <begin position="278"/>
        <end position="301"/>
    </location>
</feature>
<organism evidence="4 5">
    <name type="scientific">Megalurothrips usitatus</name>
    <name type="common">bean blossom thrips</name>
    <dbReference type="NCBI Taxonomy" id="439358"/>
    <lineage>
        <taxon>Eukaryota</taxon>
        <taxon>Metazoa</taxon>
        <taxon>Ecdysozoa</taxon>
        <taxon>Arthropoda</taxon>
        <taxon>Hexapoda</taxon>
        <taxon>Insecta</taxon>
        <taxon>Pterygota</taxon>
        <taxon>Neoptera</taxon>
        <taxon>Paraneoptera</taxon>
        <taxon>Thysanoptera</taxon>
        <taxon>Terebrantia</taxon>
        <taxon>Thripoidea</taxon>
        <taxon>Thripidae</taxon>
        <taxon>Megalurothrips</taxon>
    </lineage>
</organism>
<keyword evidence="2" id="KW-0812">Transmembrane</keyword>
<evidence type="ECO:0000256" key="1">
    <source>
        <dbReference type="ARBA" id="ARBA00023157"/>
    </source>
</evidence>
<dbReference type="InterPro" id="IPR013783">
    <property type="entry name" value="Ig-like_fold"/>
</dbReference>
<dbReference type="Proteomes" id="UP001075354">
    <property type="component" value="Chromosome 4"/>
</dbReference>
<dbReference type="EMBL" id="JAPTSV010000004">
    <property type="protein sequence ID" value="KAJ1528857.1"/>
    <property type="molecule type" value="Genomic_DNA"/>
</dbReference>
<dbReference type="AlphaFoldDB" id="A0AAV7XRD6"/>